<evidence type="ECO:0000256" key="5">
    <source>
        <dbReference type="ARBA" id="ARBA00023136"/>
    </source>
</evidence>
<dbReference type="RefSeq" id="WP_145064915.1">
    <property type="nucleotide sequence ID" value="NZ_CP036287.1"/>
</dbReference>
<feature type="transmembrane region" description="Helical" evidence="6">
    <location>
        <begin position="29"/>
        <end position="47"/>
    </location>
</feature>
<evidence type="ECO:0000256" key="6">
    <source>
        <dbReference type="SAM" id="Phobius"/>
    </source>
</evidence>
<dbReference type="AlphaFoldDB" id="A0A518BJB6"/>
<feature type="transmembrane region" description="Helical" evidence="6">
    <location>
        <begin position="253"/>
        <end position="271"/>
    </location>
</feature>
<organism evidence="7 8">
    <name type="scientific">Engelhardtia mirabilis</name>
    <dbReference type="NCBI Taxonomy" id="2528011"/>
    <lineage>
        <taxon>Bacteria</taxon>
        <taxon>Pseudomonadati</taxon>
        <taxon>Planctomycetota</taxon>
        <taxon>Planctomycetia</taxon>
        <taxon>Planctomycetia incertae sedis</taxon>
        <taxon>Engelhardtia</taxon>
    </lineage>
</organism>
<feature type="transmembrane region" description="Helical" evidence="6">
    <location>
        <begin position="424"/>
        <end position="444"/>
    </location>
</feature>
<feature type="transmembrane region" description="Helical" evidence="6">
    <location>
        <begin position="360"/>
        <end position="379"/>
    </location>
</feature>
<dbReference type="Proteomes" id="UP000316921">
    <property type="component" value="Chromosome"/>
</dbReference>
<evidence type="ECO:0000256" key="1">
    <source>
        <dbReference type="ARBA" id="ARBA00004141"/>
    </source>
</evidence>
<feature type="transmembrane region" description="Helical" evidence="6">
    <location>
        <begin position="551"/>
        <end position="574"/>
    </location>
</feature>
<gene>
    <name evidence="7" type="ORF">Pla133_21520</name>
</gene>
<feature type="transmembrane region" description="Helical" evidence="6">
    <location>
        <begin position="301"/>
        <end position="321"/>
    </location>
</feature>
<dbReference type="Pfam" id="PF03169">
    <property type="entry name" value="OPT"/>
    <property type="match status" value="2"/>
</dbReference>
<keyword evidence="2" id="KW-0813">Transport</keyword>
<reference evidence="7 8" key="1">
    <citation type="submission" date="2019-02" db="EMBL/GenBank/DDBJ databases">
        <title>Deep-cultivation of Planctomycetes and their phenomic and genomic characterization uncovers novel biology.</title>
        <authorList>
            <person name="Wiegand S."/>
            <person name="Jogler M."/>
            <person name="Boedeker C."/>
            <person name="Pinto D."/>
            <person name="Vollmers J."/>
            <person name="Rivas-Marin E."/>
            <person name="Kohn T."/>
            <person name="Peeters S.H."/>
            <person name="Heuer A."/>
            <person name="Rast P."/>
            <person name="Oberbeckmann S."/>
            <person name="Bunk B."/>
            <person name="Jeske O."/>
            <person name="Meyerdierks A."/>
            <person name="Storesund J.E."/>
            <person name="Kallscheuer N."/>
            <person name="Luecker S."/>
            <person name="Lage O.M."/>
            <person name="Pohl T."/>
            <person name="Merkel B.J."/>
            <person name="Hornburger P."/>
            <person name="Mueller R.-W."/>
            <person name="Bruemmer F."/>
            <person name="Labrenz M."/>
            <person name="Spormann A.M."/>
            <person name="Op den Camp H."/>
            <person name="Overmann J."/>
            <person name="Amann R."/>
            <person name="Jetten M.S.M."/>
            <person name="Mascher T."/>
            <person name="Medema M.H."/>
            <person name="Devos D.P."/>
            <person name="Kaster A.-K."/>
            <person name="Ovreas L."/>
            <person name="Rohde M."/>
            <person name="Galperin M.Y."/>
            <person name="Jogler C."/>
        </authorList>
    </citation>
    <scope>NUCLEOTIDE SEQUENCE [LARGE SCALE GENOMIC DNA]</scope>
    <source>
        <strain evidence="7 8">Pla133</strain>
    </source>
</reference>
<feature type="transmembrane region" description="Helical" evidence="6">
    <location>
        <begin position="510"/>
        <end position="531"/>
    </location>
</feature>
<evidence type="ECO:0000256" key="3">
    <source>
        <dbReference type="ARBA" id="ARBA00022692"/>
    </source>
</evidence>
<feature type="transmembrane region" description="Helical" evidence="6">
    <location>
        <begin position="386"/>
        <end position="404"/>
    </location>
</feature>
<evidence type="ECO:0000256" key="2">
    <source>
        <dbReference type="ARBA" id="ARBA00022448"/>
    </source>
</evidence>
<evidence type="ECO:0000313" key="7">
    <source>
        <dbReference type="EMBL" id="QDU67074.1"/>
    </source>
</evidence>
<feature type="transmembrane region" description="Helical" evidence="6">
    <location>
        <begin position="59"/>
        <end position="88"/>
    </location>
</feature>
<dbReference type="GO" id="GO:0035673">
    <property type="term" value="F:oligopeptide transmembrane transporter activity"/>
    <property type="evidence" value="ECO:0007669"/>
    <property type="project" value="InterPro"/>
</dbReference>
<dbReference type="KEGG" id="pbap:Pla133_21520"/>
<name>A0A518BJB6_9BACT</name>
<feature type="transmembrane region" description="Helical" evidence="6">
    <location>
        <begin position="333"/>
        <end position="354"/>
    </location>
</feature>
<protein>
    <submittedName>
        <fullName evidence="7">OPT oligopeptide transporter protein</fullName>
    </submittedName>
</protein>
<feature type="transmembrane region" description="Helical" evidence="6">
    <location>
        <begin position="100"/>
        <end position="120"/>
    </location>
</feature>
<dbReference type="InterPro" id="IPR004813">
    <property type="entry name" value="OPT"/>
</dbReference>
<keyword evidence="3 6" id="KW-0812">Transmembrane</keyword>
<proteinExistence type="predicted"/>
<feature type="transmembrane region" description="Helical" evidence="6">
    <location>
        <begin position="206"/>
        <end position="232"/>
    </location>
</feature>
<keyword evidence="4 6" id="KW-1133">Transmembrane helix</keyword>
<comment type="subcellular location">
    <subcellularLocation>
        <location evidence="1">Membrane</location>
        <topology evidence="1">Multi-pass membrane protein</topology>
    </subcellularLocation>
</comment>
<keyword evidence="5 6" id="KW-0472">Membrane</keyword>
<feature type="transmembrane region" description="Helical" evidence="6">
    <location>
        <begin position="618"/>
        <end position="639"/>
    </location>
</feature>
<dbReference type="GO" id="GO:0016020">
    <property type="term" value="C:membrane"/>
    <property type="evidence" value="ECO:0007669"/>
    <property type="project" value="UniProtKB-SubCell"/>
</dbReference>
<dbReference type="EMBL" id="CP036287">
    <property type="protein sequence ID" value="QDU67074.1"/>
    <property type="molecule type" value="Genomic_DNA"/>
</dbReference>
<feature type="transmembrane region" description="Helical" evidence="6">
    <location>
        <begin position="479"/>
        <end position="498"/>
    </location>
</feature>
<sequence length="645" mass="65570">MAADRLPLALGLLIALVLSGTLTIAGLKAGIFPGVSPLVVLFAWGLFARRVGQGGGRRFLNIAQVAGSAGMAVAVGACFTVPLVPILFEQRGLEAPPIDIPTLIWMNLAGALIGFGFVGLGTRKFLGDPSLPAPEAHACTTLITAAASAKSERPPLAASLGLSALFGFIAPFLVRLDLARESLRIWPPRDAEDPGPVNLDLPFNPIYLGIGALLSASVALLVFGGSFVNLLGNAALGAIEADSAWAAQFPANTMRWVGGGAMTVAVLWSLARFAEVGRDKRPKYDPAPGEGSIDLPRNWRVALGACTALGVTMVVGWLFAVDGPTPFSLSMGAAVLACAAVMVTLGALLSLQIGSSASPVSGTVFVTTLVLCATALFVGRRSLVDVTLITPLLVAACVAVATANDSSQDYKTLQLCGLPVKDGLLAQGLGLLAGALAVPFAIYVAHEAYQLGSADLPAPQGAMFATLVDGLLLERDLPWYPIAIGIGLGLVAVLGEILGARRGLQLPAMALAVGIYLPAVLGVGILIGAIFRLLGSGGGTSESGAPQGRAILTAAGLITGAAAFELLLGIVLLAAPGLDPAAWTEHGLGATVGALISSVSPDMAPELIATRVASAAEIVGQCLAALGIALIGGLIWFNARRSRPS</sequence>
<evidence type="ECO:0000256" key="4">
    <source>
        <dbReference type="ARBA" id="ARBA00022989"/>
    </source>
</evidence>
<keyword evidence="8" id="KW-1185">Reference proteome</keyword>
<accession>A0A518BJB6</accession>
<evidence type="ECO:0000313" key="8">
    <source>
        <dbReference type="Proteomes" id="UP000316921"/>
    </source>
</evidence>
<feature type="transmembrane region" description="Helical" evidence="6">
    <location>
        <begin position="156"/>
        <end position="174"/>
    </location>
</feature>